<sequence>FQSVLYWIGIQFKVLYFVFYSILVFFFFIALRLLFSFIVKLHTFNMADPDAPAWMLDDDVAEEFTNVGNDEVVEEENAAPAAKVEAPKPPAEWRKTYKLAIEEKDRRKIFRHWARPTRLQYQILYDYQSNYYDDYITYMDRRQRGLYDPVPVPQTWEERVLRTCTKDGRRLSSSDFPLVKSKLNDYMVIPSVCRADHDKHYYYRQYYDQLIGTPWVTLSTLGRNPNMLNVPRPTIKDRLHAQNI</sequence>
<comment type="caution">
    <text evidence="2">The sequence shown here is derived from an EMBL/GenBank/DDBJ whole genome shotgun (WGS) entry which is preliminary data.</text>
</comment>
<protein>
    <submittedName>
        <fullName evidence="2">Flightin isoform X1</fullName>
    </submittedName>
</protein>
<evidence type="ECO:0000256" key="1">
    <source>
        <dbReference type="SAM" id="Phobius"/>
    </source>
</evidence>
<dbReference type="EMBL" id="VUJU01000054">
    <property type="protein sequence ID" value="KAF0773503.1"/>
    <property type="molecule type" value="Genomic_DNA"/>
</dbReference>
<dbReference type="Proteomes" id="UP000478052">
    <property type="component" value="Unassembled WGS sequence"/>
</dbReference>
<keyword evidence="1" id="KW-1133">Transmembrane helix</keyword>
<keyword evidence="1" id="KW-0472">Membrane</keyword>
<evidence type="ECO:0000313" key="3">
    <source>
        <dbReference type="Proteomes" id="UP000478052"/>
    </source>
</evidence>
<dbReference type="OrthoDB" id="6344929at2759"/>
<reference evidence="2 3" key="1">
    <citation type="submission" date="2019-08" db="EMBL/GenBank/DDBJ databases">
        <title>Whole genome of Aphis craccivora.</title>
        <authorList>
            <person name="Voronova N.V."/>
            <person name="Shulinski R.S."/>
            <person name="Bandarenka Y.V."/>
            <person name="Zhorov D.G."/>
            <person name="Warner D."/>
        </authorList>
    </citation>
    <scope>NUCLEOTIDE SEQUENCE [LARGE SCALE GENOMIC DNA]</scope>
    <source>
        <strain evidence="2">180601</strain>
        <tissue evidence="2">Whole Body</tissue>
    </source>
</reference>
<feature type="transmembrane region" description="Helical" evidence="1">
    <location>
        <begin position="14"/>
        <end position="35"/>
    </location>
</feature>
<evidence type="ECO:0000313" key="2">
    <source>
        <dbReference type="EMBL" id="KAF0773503.1"/>
    </source>
</evidence>
<organism evidence="2 3">
    <name type="scientific">Aphis craccivora</name>
    <name type="common">Cowpea aphid</name>
    <dbReference type="NCBI Taxonomy" id="307492"/>
    <lineage>
        <taxon>Eukaryota</taxon>
        <taxon>Metazoa</taxon>
        <taxon>Ecdysozoa</taxon>
        <taxon>Arthropoda</taxon>
        <taxon>Hexapoda</taxon>
        <taxon>Insecta</taxon>
        <taxon>Pterygota</taxon>
        <taxon>Neoptera</taxon>
        <taxon>Paraneoptera</taxon>
        <taxon>Hemiptera</taxon>
        <taxon>Sternorrhyncha</taxon>
        <taxon>Aphidomorpha</taxon>
        <taxon>Aphidoidea</taxon>
        <taxon>Aphididae</taxon>
        <taxon>Aphidini</taxon>
        <taxon>Aphis</taxon>
        <taxon>Aphis</taxon>
    </lineage>
</organism>
<gene>
    <name evidence="2" type="ORF">FWK35_00001042</name>
</gene>
<dbReference type="AlphaFoldDB" id="A0A6G0ZPK8"/>
<keyword evidence="1" id="KW-0812">Transmembrane</keyword>
<keyword evidence="3" id="KW-1185">Reference proteome</keyword>
<proteinExistence type="predicted"/>
<accession>A0A6G0ZPK8</accession>
<name>A0A6G0ZPK8_APHCR</name>
<feature type="non-terminal residue" evidence="2">
    <location>
        <position position="1"/>
    </location>
</feature>